<dbReference type="InterPro" id="IPR003423">
    <property type="entry name" value="OMP_efflux"/>
</dbReference>
<dbReference type="Gene3D" id="1.20.1600.10">
    <property type="entry name" value="Outer membrane efflux proteins (OEP)"/>
    <property type="match status" value="1"/>
</dbReference>
<keyword evidence="2" id="KW-0472">Membrane</keyword>
<evidence type="ECO:0000313" key="5">
    <source>
        <dbReference type="Proteomes" id="UP001386437"/>
    </source>
</evidence>
<evidence type="ECO:0000256" key="3">
    <source>
        <dbReference type="SAM" id="MobiDB-lite"/>
    </source>
</evidence>
<dbReference type="Proteomes" id="UP001386437">
    <property type="component" value="Unassembled WGS sequence"/>
</dbReference>
<evidence type="ECO:0000313" key="4">
    <source>
        <dbReference type="EMBL" id="MEI6000875.1"/>
    </source>
</evidence>
<dbReference type="NCBIfam" id="TIGR01845">
    <property type="entry name" value="outer_NodT"/>
    <property type="match status" value="1"/>
</dbReference>
<dbReference type="SUPFAM" id="SSF56954">
    <property type="entry name" value="Outer membrane efflux proteins (OEP)"/>
    <property type="match status" value="1"/>
</dbReference>
<evidence type="ECO:0000256" key="1">
    <source>
        <dbReference type="ARBA" id="ARBA00007613"/>
    </source>
</evidence>
<dbReference type="PANTHER" id="PTHR30203:SF21">
    <property type="entry name" value="OUTER MEMBRANE COMPONENT OF MULTIDRUG EFFLUX PUMP-RELATED"/>
    <property type="match status" value="1"/>
</dbReference>
<gene>
    <name evidence="4" type="ORF">H3V53_27925</name>
</gene>
<name>A0ABU8IZP6_9BURK</name>
<feature type="compositionally biased region" description="Low complexity" evidence="3">
    <location>
        <begin position="500"/>
        <end position="512"/>
    </location>
</feature>
<comment type="caution">
    <text evidence="4">The sequence shown here is derived from an EMBL/GenBank/DDBJ whole genome shotgun (WGS) entry which is preliminary data.</text>
</comment>
<keyword evidence="2" id="KW-0449">Lipoprotein</keyword>
<sequence>MLRPTSRLAPRLLPALVPLVLALGGCINVGPNYKLPDNAAVNAPYANGAIEGANQAPVSQQAMPAKWWRLYDDPVLDQLVTQALSSNTDLRVAAANLARSRAELEFANEQGGFSGKTSAAFQRAQESAQQYLLTEKVPVVTEGALDLSVSYEVDLFGKLRRGVEAAKADDEAVEAAIDLARITVVADVVRAYVESCSAGEELEIAQKSLALQRQRVKFSQQLRDAGRGNQPDVTRGQTQADTLAADIPRFVARRRAAQFRLAMLLARAPNDLPPAVLTCSKLPQLKQPIPVGDGAALLKRRPDVRQAERLLAASTARIGVATAALYPSVSIGASAGSVGVAADLFGASTNRWAFGPLISWTFPINGQRARVAEAQASTAGALAHFDGVVLNALRETQTSLSTYASDTTRADALRTAYQSAVQSADETHRLYRAGRESFIDDLDATRTLENVAGQVAAANGQVALDQVNLFLALGGGWEESDSEPDGVKTGDTASRKPADKSANASVKASANKVADKMLDKPAEMKPPEKHD</sequence>
<proteinExistence type="inferred from homology"/>
<organism evidence="4 5">
    <name type="scientific">Paraburkholderia bengalensis</name>
    <dbReference type="NCBI Taxonomy" id="2747562"/>
    <lineage>
        <taxon>Bacteria</taxon>
        <taxon>Pseudomonadati</taxon>
        <taxon>Pseudomonadota</taxon>
        <taxon>Betaproteobacteria</taxon>
        <taxon>Burkholderiales</taxon>
        <taxon>Burkholderiaceae</taxon>
        <taxon>Paraburkholderia</taxon>
    </lineage>
</organism>
<evidence type="ECO:0000256" key="2">
    <source>
        <dbReference type="RuleBase" id="RU362097"/>
    </source>
</evidence>
<keyword evidence="2" id="KW-0812">Transmembrane</keyword>
<dbReference type="Pfam" id="PF02321">
    <property type="entry name" value="OEP"/>
    <property type="match status" value="2"/>
</dbReference>
<comment type="similarity">
    <text evidence="1 2">Belongs to the outer membrane factor (OMF) (TC 1.B.17) family.</text>
</comment>
<feature type="compositionally biased region" description="Basic and acidic residues" evidence="3">
    <location>
        <begin position="513"/>
        <end position="531"/>
    </location>
</feature>
<dbReference type="PANTHER" id="PTHR30203">
    <property type="entry name" value="OUTER MEMBRANE CATION EFFLUX PROTEIN"/>
    <property type="match status" value="1"/>
</dbReference>
<reference evidence="4 5" key="1">
    <citation type="journal article" date="2022" name="Arch. Microbiol.">
        <title>Paraburkholderia bengalensis sp. nov. isolated from roots of Oryza sativa, IR64.</title>
        <authorList>
            <person name="Nag P."/>
            <person name="Mondal N."/>
            <person name="Sarkar J."/>
            <person name="Das S."/>
        </authorList>
    </citation>
    <scope>NUCLEOTIDE SEQUENCE [LARGE SCALE GENOMIC DNA]</scope>
    <source>
        <strain evidence="4 5">IR64_4_BI</strain>
    </source>
</reference>
<accession>A0ABU8IZP6</accession>
<dbReference type="Gene3D" id="2.20.200.10">
    <property type="entry name" value="Outer membrane efflux proteins (OEP)"/>
    <property type="match status" value="1"/>
</dbReference>
<keyword evidence="5" id="KW-1185">Reference proteome</keyword>
<dbReference type="PROSITE" id="PS51257">
    <property type="entry name" value="PROKAR_LIPOPROTEIN"/>
    <property type="match status" value="1"/>
</dbReference>
<comment type="subcellular location">
    <subcellularLocation>
        <location evidence="2">Cell membrane</location>
        <topology evidence="2">Lipid-anchor</topology>
    </subcellularLocation>
</comment>
<protein>
    <submittedName>
        <fullName evidence="4">Efflux transporter outer membrane subunit</fullName>
    </submittedName>
</protein>
<feature type="compositionally biased region" description="Basic and acidic residues" evidence="3">
    <location>
        <begin position="485"/>
        <end position="499"/>
    </location>
</feature>
<dbReference type="RefSeq" id="WP_336600752.1">
    <property type="nucleotide sequence ID" value="NZ_JACFYJ010000060.1"/>
</dbReference>
<feature type="region of interest" description="Disordered" evidence="3">
    <location>
        <begin position="478"/>
        <end position="531"/>
    </location>
</feature>
<keyword evidence="2" id="KW-1134">Transmembrane beta strand</keyword>
<dbReference type="InterPro" id="IPR010131">
    <property type="entry name" value="MdtP/NodT-like"/>
</dbReference>
<dbReference type="EMBL" id="JACFYJ010000060">
    <property type="protein sequence ID" value="MEI6000875.1"/>
    <property type="molecule type" value="Genomic_DNA"/>
</dbReference>
<keyword evidence="2" id="KW-0564">Palmitate</keyword>